<dbReference type="InterPro" id="IPR018967">
    <property type="entry name" value="FeS-contain_CDGSH-typ"/>
</dbReference>
<keyword evidence="2" id="KW-0479">Metal-binding</keyword>
<comment type="cofactor">
    <cofactor evidence="5">
        <name>[2Fe-2S] cluster</name>
        <dbReference type="ChEBI" id="CHEBI:190135"/>
    </cofactor>
</comment>
<dbReference type="PANTHER" id="PTHR13680">
    <property type="entry name" value="CDGSH IRON-SULFUR DOMAIN-CONTAINING PROTEIN 1"/>
    <property type="match status" value="1"/>
</dbReference>
<sequence>MVELVLTENVLKIIVAVLSMAVAILLHLRRSASTSGNRCNHSIQLDNPKVVDKVGFTEIEELPSCKKNGTAVFCRCWKSKNFPYCDGSHATHNRETGDNVGPLIIAKDK</sequence>
<keyword evidence="3" id="KW-0408">Iron</keyword>
<dbReference type="Pfam" id="PF09360">
    <property type="entry name" value="zf-CDGSH"/>
    <property type="match status" value="1"/>
</dbReference>
<evidence type="ECO:0000256" key="2">
    <source>
        <dbReference type="ARBA" id="ARBA00022723"/>
    </source>
</evidence>
<dbReference type="GO" id="GO:0010506">
    <property type="term" value="P:regulation of autophagy"/>
    <property type="evidence" value="ECO:0007669"/>
    <property type="project" value="InterPro"/>
</dbReference>
<keyword evidence="6" id="KW-1133">Transmembrane helix</keyword>
<feature type="domain" description="Iron-binding zinc finger CDGSH type" evidence="7">
    <location>
        <begin position="49"/>
        <end position="95"/>
    </location>
</feature>
<evidence type="ECO:0000259" key="7">
    <source>
        <dbReference type="SMART" id="SM00704"/>
    </source>
</evidence>
<evidence type="ECO:0000256" key="6">
    <source>
        <dbReference type="SAM" id="Phobius"/>
    </source>
</evidence>
<dbReference type="FunFam" id="3.40.5.90:FF:000001">
    <property type="entry name" value="CDGSH iron-sulfur domain-containing protein 1"/>
    <property type="match status" value="1"/>
</dbReference>
<accession>A0A835YNQ0</accession>
<dbReference type="InterPro" id="IPR045131">
    <property type="entry name" value="CISD1/2"/>
</dbReference>
<evidence type="ECO:0000256" key="4">
    <source>
        <dbReference type="ARBA" id="ARBA00023014"/>
    </source>
</evidence>
<evidence type="ECO:0000313" key="9">
    <source>
        <dbReference type="Proteomes" id="UP000664859"/>
    </source>
</evidence>
<keyword evidence="6" id="KW-0472">Membrane</keyword>
<dbReference type="OrthoDB" id="449252at2759"/>
<dbReference type="InterPro" id="IPR042216">
    <property type="entry name" value="MitoNEET_CISD"/>
</dbReference>
<evidence type="ECO:0000256" key="3">
    <source>
        <dbReference type="ARBA" id="ARBA00023004"/>
    </source>
</evidence>
<proteinExistence type="predicted"/>
<keyword evidence="9" id="KW-1185">Reference proteome</keyword>
<dbReference type="EMBL" id="JAFCMP010000528">
    <property type="protein sequence ID" value="KAG5177172.1"/>
    <property type="molecule type" value="Genomic_DNA"/>
</dbReference>
<evidence type="ECO:0000256" key="1">
    <source>
        <dbReference type="ARBA" id="ARBA00022714"/>
    </source>
</evidence>
<keyword evidence="4" id="KW-0411">Iron-sulfur</keyword>
<dbReference type="Gene3D" id="3.40.5.90">
    <property type="entry name" value="CDGSH iron-sulfur domain, mitoNEET-type"/>
    <property type="match status" value="1"/>
</dbReference>
<dbReference type="AlphaFoldDB" id="A0A835YNQ0"/>
<gene>
    <name evidence="8" type="ORF">JKP88DRAFT_87896</name>
</gene>
<dbReference type="SMART" id="SM00704">
    <property type="entry name" value="ZnF_CDGSH"/>
    <property type="match status" value="1"/>
</dbReference>
<feature type="transmembrane region" description="Helical" evidence="6">
    <location>
        <begin position="6"/>
        <end position="28"/>
    </location>
</feature>
<dbReference type="PANTHER" id="PTHR13680:SF5">
    <property type="entry name" value="CDGSH IRON-SULFUR DOMAIN-CONTAINING PROTEIN 1"/>
    <property type="match status" value="1"/>
</dbReference>
<dbReference type="GO" id="GO:0051537">
    <property type="term" value="F:2 iron, 2 sulfur cluster binding"/>
    <property type="evidence" value="ECO:0007669"/>
    <property type="project" value="UniProtKB-KW"/>
</dbReference>
<keyword evidence="1" id="KW-0001">2Fe-2S</keyword>
<protein>
    <submittedName>
        <fullName evidence="8">CDGSH iron sulfur domain-containing protein 1</fullName>
    </submittedName>
</protein>
<dbReference type="GO" id="GO:0005741">
    <property type="term" value="C:mitochondrial outer membrane"/>
    <property type="evidence" value="ECO:0007669"/>
    <property type="project" value="TreeGrafter"/>
</dbReference>
<keyword evidence="6" id="KW-0812">Transmembrane</keyword>
<reference evidence="8" key="1">
    <citation type="submission" date="2021-02" db="EMBL/GenBank/DDBJ databases">
        <title>First Annotated Genome of the Yellow-green Alga Tribonema minus.</title>
        <authorList>
            <person name="Mahan K.M."/>
        </authorList>
    </citation>
    <scope>NUCLEOTIDE SEQUENCE</scope>
    <source>
        <strain evidence="8">UTEX B ZZ1240</strain>
    </source>
</reference>
<organism evidence="8 9">
    <name type="scientific">Tribonema minus</name>
    <dbReference type="NCBI Taxonomy" id="303371"/>
    <lineage>
        <taxon>Eukaryota</taxon>
        <taxon>Sar</taxon>
        <taxon>Stramenopiles</taxon>
        <taxon>Ochrophyta</taxon>
        <taxon>PX clade</taxon>
        <taxon>Xanthophyceae</taxon>
        <taxon>Tribonematales</taxon>
        <taxon>Tribonemataceae</taxon>
        <taxon>Tribonema</taxon>
    </lineage>
</organism>
<dbReference type="Proteomes" id="UP000664859">
    <property type="component" value="Unassembled WGS sequence"/>
</dbReference>
<comment type="caution">
    <text evidence="8">The sequence shown here is derived from an EMBL/GenBank/DDBJ whole genome shotgun (WGS) entry which is preliminary data.</text>
</comment>
<evidence type="ECO:0000313" key="8">
    <source>
        <dbReference type="EMBL" id="KAG5177172.1"/>
    </source>
</evidence>
<name>A0A835YNQ0_9STRA</name>
<dbReference type="GO" id="GO:0046872">
    <property type="term" value="F:metal ion binding"/>
    <property type="evidence" value="ECO:0007669"/>
    <property type="project" value="UniProtKB-KW"/>
</dbReference>
<evidence type="ECO:0000256" key="5">
    <source>
        <dbReference type="ARBA" id="ARBA00034078"/>
    </source>
</evidence>